<reference evidence="1 2" key="1">
    <citation type="submission" date="2024-09" db="EMBL/GenBank/DDBJ databases">
        <title>Floridaenema gen nov. (Aerosakkonemataceae, Aerosakkonematales ord. nov., Cyanobacteria) from benthic tropical and subtropical fresh waters, with the description of four new species.</title>
        <authorList>
            <person name="Moretto J.A."/>
            <person name="Berthold D.E."/>
            <person name="Lefler F.W."/>
            <person name="Huang I.-S."/>
            <person name="Laughinghouse H. IV."/>
        </authorList>
    </citation>
    <scope>NUCLEOTIDE SEQUENCE [LARGE SCALE GENOMIC DNA]</scope>
    <source>
        <strain evidence="1 2">BLCC-F167</strain>
    </source>
</reference>
<accession>A0ABV4WNY5</accession>
<name>A0ABV4WNY5_9CYAN</name>
<keyword evidence="2" id="KW-1185">Reference proteome</keyword>
<dbReference type="Proteomes" id="UP001576780">
    <property type="component" value="Unassembled WGS sequence"/>
</dbReference>
<evidence type="ECO:0000313" key="2">
    <source>
        <dbReference type="Proteomes" id="UP001576780"/>
    </source>
</evidence>
<protein>
    <submittedName>
        <fullName evidence="1">Uncharacterized protein</fullName>
    </submittedName>
</protein>
<proteinExistence type="predicted"/>
<sequence>MITSSPFLAKISRKYGSTLVVVMMEAHSPNIFTGGFSIYVS</sequence>
<comment type="caution">
    <text evidence="1">The sequence shown here is derived from an EMBL/GenBank/DDBJ whole genome shotgun (WGS) entry which is preliminary data.</text>
</comment>
<evidence type="ECO:0000313" key="1">
    <source>
        <dbReference type="EMBL" id="MFB2836803.1"/>
    </source>
</evidence>
<dbReference type="RefSeq" id="WP_413279168.1">
    <property type="nucleotide sequence ID" value="NZ_JBHFNT010000176.1"/>
</dbReference>
<gene>
    <name evidence="1" type="ORF">ACE1CA_19925</name>
</gene>
<dbReference type="EMBL" id="JBHFNT010000176">
    <property type="protein sequence ID" value="MFB2836803.1"/>
    <property type="molecule type" value="Genomic_DNA"/>
</dbReference>
<organism evidence="1 2">
    <name type="scientific">Floridaenema evergladense BLCC-F167</name>
    <dbReference type="NCBI Taxonomy" id="3153639"/>
    <lineage>
        <taxon>Bacteria</taxon>
        <taxon>Bacillati</taxon>
        <taxon>Cyanobacteriota</taxon>
        <taxon>Cyanophyceae</taxon>
        <taxon>Oscillatoriophycideae</taxon>
        <taxon>Aerosakkonematales</taxon>
        <taxon>Aerosakkonemataceae</taxon>
        <taxon>Floridanema</taxon>
        <taxon>Floridanema evergladense</taxon>
    </lineage>
</organism>